<dbReference type="KEGG" id="npy:NPRO_12430"/>
<dbReference type="GO" id="GO:1990904">
    <property type="term" value="C:ribonucleoprotein complex"/>
    <property type="evidence" value="ECO:0007669"/>
    <property type="project" value="UniProtKB-KW"/>
</dbReference>
<protein>
    <submittedName>
        <fullName evidence="7">Ribosomal protein S1</fullName>
    </submittedName>
</protein>
<reference evidence="7" key="1">
    <citation type="journal article" name="DNA Res.">
        <title>The physiological potential of anammox bacteria as revealed by their core genome structure.</title>
        <authorList>
            <person name="Okubo T."/>
            <person name="Toyoda A."/>
            <person name="Fukuhara K."/>
            <person name="Uchiyama I."/>
            <person name="Harigaya Y."/>
            <person name="Kuroiwa M."/>
            <person name="Suzuki T."/>
            <person name="Murakami Y."/>
            <person name="Suwa Y."/>
            <person name="Takami H."/>
        </authorList>
    </citation>
    <scope>NUCLEOTIDE SEQUENCE</scope>
    <source>
        <strain evidence="7">317325-2</strain>
    </source>
</reference>
<dbReference type="CDD" id="cd05687">
    <property type="entry name" value="S1_RPS1_repeat_ec1_hs1"/>
    <property type="match status" value="1"/>
</dbReference>
<dbReference type="AlphaFoldDB" id="A0A809RAG2"/>
<evidence type="ECO:0000256" key="4">
    <source>
        <dbReference type="ARBA" id="ARBA00025604"/>
    </source>
</evidence>
<feature type="domain" description="S1 motif" evidence="6">
    <location>
        <begin position="232"/>
        <end position="297"/>
    </location>
</feature>
<dbReference type="InterPro" id="IPR012340">
    <property type="entry name" value="NA-bd_OB-fold"/>
</dbReference>
<evidence type="ECO:0000259" key="6">
    <source>
        <dbReference type="PROSITE" id="PS50126"/>
    </source>
</evidence>
<dbReference type="Gene3D" id="2.40.50.140">
    <property type="entry name" value="Nucleic acid-binding proteins"/>
    <property type="match status" value="4"/>
</dbReference>
<dbReference type="CDD" id="cd04465">
    <property type="entry name" value="S1_RPS1_repeat_ec2_hs2"/>
    <property type="match status" value="1"/>
</dbReference>
<evidence type="ECO:0000256" key="2">
    <source>
        <dbReference type="ARBA" id="ARBA00022980"/>
    </source>
</evidence>
<dbReference type="InterPro" id="IPR050437">
    <property type="entry name" value="Ribos_protein_bS1-like"/>
</dbReference>
<dbReference type="Proteomes" id="UP000662873">
    <property type="component" value="Chromosome"/>
</dbReference>
<feature type="domain" description="S1 motif" evidence="6">
    <location>
        <begin position="403"/>
        <end position="472"/>
    </location>
</feature>
<dbReference type="PROSITE" id="PS50126">
    <property type="entry name" value="S1"/>
    <property type="match status" value="4"/>
</dbReference>
<dbReference type="FunFam" id="2.40.50.140:FF:000103">
    <property type="entry name" value="protein RRP5 homolog"/>
    <property type="match status" value="1"/>
</dbReference>
<comment type="similarity">
    <text evidence="1">Belongs to the bacterial ribosomal protein bS1 family.</text>
</comment>
<feature type="compositionally biased region" description="Low complexity" evidence="5">
    <location>
        <begin position="101"/>
        <end position="112"/>
    </location>
</feature>
<dbReference type="InterPro" id="IPR035104">
    <property type="entry name" value="Ribosomal_protein_S1-like"/>
</dbReference>
<comment type="function">
    <text evidence="4">Binds mRNA; thus facilitating recognition of the initiation point. It is needed to translate mRNA with a short Shine-Dalgarno (SD) purine-rich sequence.</text>
</comment>
<dbReference type="PANTHER" id="PTHR10724">
    <property type="entry name" value="30S RIBOSOMAL PROTEIN S1"/>
    <property type="match status" value="1"/>
</dbReference>
<organism evidence="7 8">
    <name type="scientific">Candidatus Nitrosymbiomonas proteolyticus</name>
    <dbReference type="NCBI Taxonomy" id="2608984"/>
    <lineage>
        <taxon>Bacteria</taxon>
        <taxon>Bacillati</taxon>
        <taxon>Armatimonadota</taxon>
        <taxon>Armatimonadota incertae sedis</taxon>
        <taxon>Candidatus Nitrosymbiomonas</taxon>
    </lineage>
</organism>
<dbReference type="CDD" id="cd05688">
    <property type="entry name" value="S1_RPS1_repeat_ec3"/>
    <property type="match status" value="1"/>
</dbReference>
<dbReference type="InterPro" id="IPR003029">
    <property type="entry name" value="S1_domain"/>
</dbReference>
<dbReference type="PRINTS" id="PR00681">
    <property type="entry name" value="RIBOSOMALS1"/>
</dbReference>
<dbReference type="GO" id="GO:0003735">
    <property type="term" value="F:structural constituent of ribosome"/>
    <property type="evidence" value="ECO:0007669"/>
    <property type="project" value="TreeGrafter"/>
</dbReference>
<dbReference type="PANTHER" id="PTHR10724:SF7">
    <property type="entry name" value="SMALL RIBOSOMAL SUBUNIT PROTEIN BS1C"/>
    <property type="match status" value="1"/>
</dbReference>
<feature type="region of interest" description="Disordered" evidence="5">
    <location>
        <begin position="479"/>
        <end position="574"/>
    </location>
</feature>
<dbReference type="GO" id="GO:0003729">
    <property type="term" value="F:mRNA binding"/>
    <property type="evidence" value="ECO:0007669"/>
    <property type="project" value="TreeGrafter"/>
</dbReference>
<feature type="region of interest" description="Disordered" evidence="5">
    <location>
        <begin position="1"/>
        <end position="112"/>
    </location>
</feature>
<name>A0A809RAG2_9BACT</name>
<dbReference type="GO" id="GO:0005840">
    <property type="term" value="C:ribosome"/>
    <property type="evidence" value="ECO:0007669"/>
    <property type="project" value="UniProtKB-KW"/>
</dbReference>
<evidence type="ECO:0000256" key="5">
    <source>
        <dbReference type="SAM" id="MobiDB-lite"/>
    </source>
</evidence>
<sequence length="574" mass="63263">MPIDQDLTPHGEPEMTPSPEATGEAPDTSADIDVDVPSTLPEAEESTASTELDAAPEVETPPVPEADEPGEPASQPGPVEESIAASESEPEPTPEPEPSHEPAQQPIAAAAPANDEDLFEQAMIAMESEDSVGDIDAAYKRLSRGDRIEATVIQVDRDRVFVDLGTKAEGIVPLGELSEDPVEDATHHFKIGDKINVVVIRPEGNEGNPIVSKKRADFEKTWVRIEEAHRNGTILHAPVLERVKGGLVVDIGVRGFIPATHVGTGKLRNIDRFVGEVIDCRVIEIDRDRKKVVLSNREAAEEVRKEAKERLFREAKPGDVLDGTVRRLTDYGAFVDLGGVDGLLHISEMSWMRIQHPREMFKEGQDIQVMILRLDPDHGKISLGHRQVLPDPWNLIRETYRQGQKLTVVVSRLVQNGAFVKLPEGAEAFLPLSEMSVRRLRKPSEAVEEGQEVEVQIIDLKPDERRMVLSMRALGSSTMPQVTFDEPDREMRRVPSGGKKRKKGRKGRDEEDVEEFIAGPTRRGFSGSSGVTIGERLGMLKGFASRDEDIEDEVAEIDIEEPEEPAEAPASDNE</sequence>
<feature type="domain" description="S1 motif" evidence="6">
    <location>
        <begin position="318"/>
        <end position="386"/>
    </location>
</feature>
<accession>A0A809RAG2</accession>
<keyword evidence="3" id="KW-0687">Ribonucleoprotein</keyword>
<feature type="compositionally biased region" description="Acidic residues" evidence="5">
    <location>
        <begin position="548"/>
        <end position="566"/>
    </location>
</feature>
<evidence type="ECO:0000256" key="1">
    <source>
        <dbReference type="ARBA" id="ARBA00006767"/>
    </source>
</evidence>
<keyword evidence="2 7" id="KW-0689">Ribosomal protein</keyword>
<evidence type="ECO:0000313" key="8">
    <source>
        <dbReference type="Proteomes" id="UP000662873"/>
    </source>
</evidence>
<evidence type="ECO:0000313" key="7">
    <source>
        <dbReference type="EMBL" id="BBO23648.1"/>
    </source>
</evidence>
<dbReference type="CDD" id="cd00164">
    <property type="entry name" value="S1_like"/>
    <property type="match status" value="1"/>
</dbReference>
<feature type="compositionally biased region" description="Low complexity" evidence="5">
    <location>
        <begin position="78"/>
        <end position="87"/>
    </location>
</feature>
<feature type="domain" description="S1 motif" evidence="6">
    <location>
        <begin position="145"/>
        <end position="214"/>
    </location>
</feature>
<dbReference type="SUPFAM" id="SSF50249">
    <property type="entry name" value="Nucleic acid-binding proteins"/>
    <property type="match status" value="4"/>
</dbReference>
<dbReference type="SMART" id="SM00316">
    <property type="entry name" value="S1"/>
    <property type="match status" value="4"/>
</dbReference>
<gene>
    <name evidence="7" type="ORF">NPRO_12430</name>
</gene>
<dbReference type="GO" id="GO:0006412">
    <property type="term" value="P:translation"/>
    <property type="evidence" value="ECO:0007669"/>
    <property type="project" value="TreeGrafter"/>
</dbReference>
<evidence type="ECO:0000256" key="3">
    <source>
        <dbReference type="ARBA" id="ARBA00023274"/>
    </source>
</evidence>
<dbReference type="Pfam" id="PF00575">
    <property type="entry name" value="S1"/>
    <property type="match status" value="4"/>
</dbReference>
<dbReference type="EMBL" id="AP021858">
    <property type="protein sequence ID" value="BBO23648.1"/>
    <property type="molecule type" value="Genomic_DNA"/>
</dbReference>
<proteinExistence type="inferred from homology"/>